<evidence type="ECO:0000313" key="2">
    <source>
        <dbReference type="EMBL" id="RCJ28628.1"/>
    </source>
</evidence>
<keyword evidence="3" id="KW-1185">Reference proteome</keyword>
<comment type="caution">
    <text evidence="2">The sequence shown here is derived from an EMBL/GenBank/DDBJ whole genome shotgun (WGS) entry which is preliminary data.</text>
</comment>
<dbReference type="AlphaFoldDB" id="A0A367QWP0"/>
<dbReference type="Pfam" id="PF07862">
    <property type="entry name" value="Nif11"/>
    <property type="match status" value="1"/>
</dbReference>
<dbReference type="Proteomes" id="UP000252107">
    <property type="component" value="Unassembled WGS sequence"/>
</dbReference>
<accession>A0A367QWP0</accession>
<gene>
    <name evidence="2" type="ORF">A6770_23045</name>
</gene>
<evidence type="ECO:0000313" key="3">
    <source>
        <dbReference type="Proteomes" id="UP000252107"/>
    </source>
</evidence>
<dbReference type="NCBIfam" id="TIGR03798">
    <property type="entry name" value="leader_Nif11"/>
    <property type="match status" value="1"/>
</dbReference>
<protein>
    <submittedName>
        <fullName evidence="2">Nif11-like leader peptide family natural product</fullName>
    </submittedName>
</protein>
<proteinExistence type="predicted"/>
<evidence type="ECO:0000259" key="1">
    <source>
        <dbReference type="Pfam" id="PF07862"/>
    </source>
</evidence>
<dbReference type="InterPro" id="IPR022516">
    <property type="entry name" value="CHP03798_Ocin"/>
</dbReference>
<feature type="domain" description="Nif11" evidence="1">
    <location>
        <begin position="1"/>
        <end position="48"/>
    </location>
</feature>
<dbReference type="InterPro" id="IPR012903">
    <property type="entry name" value="Nif11"/>
</dbReference>
<reference evidence="2" key="1">
    <citation type="submission" date="2016-04" db="EMBL/GenBank/DDBJ databases">
        <authorList>
            <person name="Tabuchi Yagui T.R."/>
        </authorList>
    </citation>
    <scope>NUCLEOTIDE SEQUENCE [LARGE SCALE GENOMIC DNA]</scope>
    <source>
        <strain evidence="2">NIES-26</strain>
    </source>
</reference>
<organism evidence="2 3">
    <name type="scientific">Nostoc minutum NIES-26</name>
    <dbReference type="NCBI Taxonomy" id="1844469"/>
    <lineage>
        <taxon>Bacteria</taxon>
        <taxon>Bacillati</taxon>
        <taxon>Cyanobacteriota</taxon>
        <taxon>Cyanophyceae</taxon>
        <taxon>Nostocales</taxon>
        <taxon>Nostocaceae</taxon>
        <taxon>Nostoc</taxon>
    </lineage>
</organism>
<sequence length="77" mass="8767">MTQQNAARLFQAVKKDQALQQRLKATANPEAFIKIAQERGYEFTAEELNSEIDKLSEEDLAAIVNPGWGTRRHINPR</sequence>
<name>A0A367QWP0_9NOSO</name>
<dbReference type="EMBL" id="LXQD01000296">
    <property type="protein sequence ID" value="RCJ28628.1"/>
    <property type="molecule type" value="Genomic_DNA"/>
</dbReference>